<feature type="compositionally biased region" description="Low complexity" evidence="2">
    <location>
        <begin position="734"/>
        <end position="745"/>
    </location>
</feature>
<comment type="caution">
    <text evidence="4">The sequence shown here is derived from an EMBL/GenBank/DDBJ whole genome shotgun (WGS) entry which is preliminary data.</text>
</comment>
<feature type="region of interest" description="Disordered" evidence="2">
    <location>
        <begin position="734"/>
        <end position="759"/>
    </location>
</feature>
<evidence type="ECO:0000259" key="3">
    <source>
        <dbReference type="PROSITE" id="PS50994"/>
    </source>
</evidence>
<dbReference type="Pfam" id="PF17921">
    <property type="entry name" value="Integrase_H2C2"/>
    <property type="match status" value="1"/>
</dbReference>
<gene>
    <name evidence="4" type="ORF">WMY93_021440</name>
</gene>
<keyword evidence="5" id="KW-1185">Reference proteome</keyword>
<dbReference type="InterPro" id="IPR036397">
    <property type="entry name" value="RNaseH_sf"/>
</dbReference>
<sequence length="935" mass="106056">MQVLPVICPVPGTYRSERGVETDPEKISALKTWPIPKTLKELKSFLGFSGYYRRFIKHYADIVKPLNNLTRGYGPTHGKKSLKDQYLNPKQTFGERWTAECQHAFDTLIEKLTSAPVLGFANPKEPYILHTDASTTGLGAALYQEQEGKLRVIAYASRGLSHSESRYPAHKLEFLALKWSSSLARCLVYIFFKLQYRTGKQNTDADALSRRPHEHTLDNLHSQKELDLLRNFEEHYFINSNDSCCVPPDVVEAICGAALVRAHNEVDSNQANITLVESLAITADAVPVSYCDEVDHGLPVISSLSQSELMAKQRSDPSIGEIVHELEFGDKSPPTLRKELPELPLLLREINKLELIDGILYRRRQGEDQVSHQLVLPEDLRDQVLHSLHNDMGHLGVERTLDLVRSRFYWPKMANDVETKIRTCPRCVRRKTPQEKAAPMVNIHTTRPLELICMDFLSLEPDSSNVKDILVLTDHFTKFAMAFPTTNQTARTVAKCLWENFIIHYGFPERIHTDQGPDFESKLIKELCEVTGIKKSRTTPYHPRGNPVERFNRTLLSMLGTLENKQKSKWKEHVKPLVHAYNCTRNDVTGYTPYELMFGRSPRLPIDLAFGLPVREPQHKTHSEYVANLKSRLQESYQIASRNAAKNAERNKQRFDQRVTSSVLEPGDRVLVRNVRIRGKHKLSDKWEDTVYVVVKKAKDLPVYTVTPEHQDGPLRTLHRDLLLPCGFLSAESSSESQSVPANQSRLHPAEPTSAVTDEVAPDDNNFVLIREPYLPPVKFTVTKTLPANHEPENIQASNLPEENLPEENLPEENLPEENLPETNLPETPELQSVEEEILPDPVLEEAPENPETMTSITIDLPDNDQSHDEIEPDVTVRRSTRNRRPPSRLQYSKFGNPVVSVVQTLFQGLADAYTEVLNLTSAAPTTLVPEVHVV</sequence>
<evidence type="ECO:0000313" key="4">
    <source>
        <dbReference type="EMBL" id="KAK7896115.1"/>
    </source>
</evidence>
<protein>
    <recommendedName>
        <fullName evidence="1">Gypsy retrotransposon integrase-like protein 1</fullName>
    </recommendedName>
</protein>
<feature type="region of interest" description="Disordered" evidence="2">
    <location>
        <begin position="789"/>
        <end position="825"/>
    </location>
</feature>
<dbReference type="PANTHER" id="PTHR37984">
    <property type="entry name" value="PROTEIN CBG26694"/>
    <property type="match status" value="1"/>
</dbReference>
<accession>A0AAW0NC61</accession>
<dbReference type="GO" id="GO:0015074">
    <property type="term" value="P:DNA integration"/>
    <property type="evidence" value="ECO:0007669"/>
    <property type="project" value="InterPro"/>
</dbReference>
<name>A0AAW0NC61_9GOBI</name>
<dbReference type="InterPro" id="IPR050951">
    <property type="entry name" value="Retrovirus_Pol_polyprotein"/>
</dbReference>
<dbReference type="PANTHER" id="PTHR37984:SF15">
    <property type="entry name" value="INTEGRASE CATALYTIC DOMAIN-CONTAINING PROTEIN"/>
    <property type="match status" value="1"/>
</dbReference>
<proteinExistence type="predicted"/>
<dbReference type="InterPro" id="IPR001584">
    <property type="entry name" value="Integrase_cat-core"/>
</dbReference>
<reference evidence="5" key="1">
    <citation type="submission" date="2024-04" db="EMBL/GenBank/DDBJ databases">
        <title>Salinicola lusitanus LLJ914,a marine bacterium isolated from the Okinawa Trough.</title>
        <authorList>
            <person name="Li J."/>
        </authorList>
    </citation>
    <scope>NUCLEOTIDE SEQUENCE [LARGE SCALE GENOMIC DNA]</scope>
</reference>
<dbReference type="InterPro" id="IPR012337">
    <property type="entry name" value="RNaseH-like_sf"/>
</dbReference>
<dbReference type="AlphaFoldDB" id="A0AAW0NC61"/>
<dbReference type="FunFam" id="3.30.70.270:FF:000020">
    <property type="entry name" value="Transposon Tf2-6 polyprotein-like Protein"/>
    <property type="match status" value="1"/>
</dbReference>
<dbReference type="GO" id="GO:0003676">
    <property type="term" value="F:nucleic acid binding"/>
    <property type="evidence" value="ECO:0007669"/>
    <property type="project" value="InterPro"/>
</dbReference>
<dbReference type="Pfam" id="PF17919">
    <property type="entry name" value="RT_RNaseH_2"/>
    <property type="match status" value="1"/>
</dbReference>
<dbReference type="Gene3D" id="3.10.20.370">
    <property type="match status" value="1"/>
</dbReference>
<evidence type="ECO:0000313" key="5">
    <source>
        <dbReference type="Proteomes" id="UP001460270"/>
    </source>
</evidence>
<dbReference type="Proteomes" id="UP001460270">
    <property type="component" value="Unassembled WGS sequence"/>
</dbReference>
<evidence type="ECO:0000256" key="2">
    <source>
        <dbReference type="SAM" id="MobiDB-lite"/>
    </source>
</evidence>
<dbReference type="InterPro" id="IPR041588">
    <property type="entry name" value="Integrase_H2C2"/>
</dbReference>
<feature type="compositionally biased region" description="Acidic residues" evidence="2">
    <location>
        <begin position="804"/>
        <end position="820"/>
    </location>
</feature>
<evidence type="ECO:0000256" key="1">
    <source>
        <dbReference type="ARBA" id="ARBA00039658"/>
    </source>
</evidence>
<feature type="domain" description="Integrase catalytic" evidence="3">
    <location>
        <begin position="444"/>
        <end position="601"/>
    </location>
</feature>
<dbReference type="PROSITE" id="PS50994">
    <property type="entry name" value="INTEGRASE"/>
    <property type="match status" value="1"/>
</dbReference>
<dbReference type="Gene3D" id="1.10.340.70">
    <property type="match status" value="1"/>
</dbReference>
<dbReference type="InterPro" id="IPR041577">
    <property type="entry name" value="RT_RNaseH_2"/>
</dbReference>
<dbReference type="EMBL" id="JBBPFD010000015">
    <property type="protein sequence ID" value="KAK7896115.1"/>
    <property type="molecule type" value="Genomic_DNA"/>
</dbReference>
<dbReference type="FunFam" id="3.30.420.10:FF:000269">
    <property type="entry name" value="Uncharacterized protein"/>
    <property type="match status" value="1"/>
</dbReference>
<dbReference type="Pfam" id="PF00665">
    <property type="entry name" value="rve"/>
    <property type="match status" value="1"/>
</dbReference>
<dbReference type="FunFam" id="3.10.20.370:FF:000001">
    <property type="entry name" value="Retrovirus-related Pol polyprotein from transposon 17.6-like protein"/>
    <property type="match status" value="1"/>
</dbReference>
<organism evidence="4 5">
    <name type="scientific">Mugilogobius chulae</name>
    <name type="common">yellowstripe goby</name>
    <dbReference type="NCBI Taxonomy" id="88201"/>
    <lineage>
        <taxon>Eukaryota</taxon>
        <taxon>Metazoa</taxon>
        <taxon>Chordata</taxon>
        <taxon>Craniata</taxon>
        <taxon>Vertebrata</taxon>
        <taxon>Euteleostomi</taxon>
        <taxon>Actinopterygii</taxon>
        <taxon>Neopterygii</taxon>
        <taxon>Teleostei</taxon>
        <taxon>Neoteleostei</taxon>
        <taxon>Acanthomorphata</taxon>
        <taxon>Gobiaria</taxon>
        <taxon>Gobiiformes</taxon>
        <taxon>Gobioidei</taxon>
        <taxon>Gobiidae</taxon>
        <taxon>Gobionellinae</taxon>
        <taxon>Mugilogobius</taxon>
    </lineage>
</organism>
<dbReference type="InterPro" id="IPR043128">
    <property type="entry name" value="Rev_trsase/Diguanyl_cyclase"/>
</dbReference>
<dbReference type="Gene3D" id="3.30.420.10">
    <property type="entry name" value="Ribonuclease H-like superfamily/Ribonuclease H"/>
    <property type="match status" value="1"/>
</dbReference>
<dbReference type="InterPro" id="IPR043502">
    <property type="entry name" value="DNA/RNA_pol_sf"/>
</dbReference>
<dbReference type="FunFam" id="1.10.340.70:FF:000001">
    <property type="entry name" value="Retrovirus-related Pol polyprotein from transposon gypsy-like Protein"/>
    <property type="match status" value="1"/>
</dbReference>
<dbReference type="SUPFAM" id="SSF56672">
    <property type="entry name" value="DNA/RNA polymerases"/>
    <property type="match status" value="1"/>
</dbReference>
<dbReference type="SUPFAM" id="SSF53098">
    <property type="entry name" value="Ribonuclease H-like"/>
    <property type="match status" value="1"/>
</dbReference>
<dbReference type="Gene3D" id="3.30.70.270">
    <property type="match status" value="1"/>
</dbReference>